<dbReference type="AlphaFoldDB" id="A0A4Q2M2W8"/>
<dbReference type="EMBL" id="JACCBI010000001">
    <property type="protein sequence ID" value="NYD65712.1"/>
    <property type="molecule type" value="Genomic_DNA"/>
</dbReference>
<dbReference type="RefSeq" id="WP_129176612.1">
    <property type="nucleotide sequence ID" value="NZ_JACCBI010000001.1"/>
</dbReference>
<dbReference type="InterPro" id="IPR021903">
    <property type="entry name" value="DUF3515"/>
</dbReference>
<accession>A0A4Q2M2W8</accession>
<evidence type="ECO:0000313" key="3">
    <source>
        <dbReference type="EMBL" id="RXZ85507.1"/>
    </source>
</evidence>
<dbReference type="Proteomes" id="UP000581087">
    <property type="component" value="Unassembled WGS sequence"/>
</dbReference>
<reference evidence="2 5" key="2">
    <citation type="submission" date="2020-07" db="EMBL/GenBank/DDBJ databases">
        <title>Sequencing the genomes of 1000 actinobacteria strains.</title>
        <authorList>
            <person name="Klenk H.-P."/>
        </authorList>
    </citation>
    <scope>NUCLEOTIDE SEQUENCE [LARGE SCALE GENOMIC DNA]</scope>
    <source>
        <strain evidence="2 5">DSM 23870</strain>
    </source>
</reference>
<dbReference type="Pfam" id="PF12028">
    <property type="entry name" value="DUF3515"/>
    <property type="match status" value="1"/>
</dbReference>
<evidence type="ECO:0000313" key="2">
    <source>
        <dbReference type="EMBL" id="NYD65712.1"/>
    </source>
</evidence>
<organism evidence="3 4">
    <name type="scientific">Agromyces atrinae</name>
    <dbReference type="NCBI Taxonomy" id="592376"/>
    <lineage>
        <taxon>Bacteria</taxon>
        <taxon>Bacillati</taxon>
        <taxon>Actinomycetota</taxon>
        <taxon>Actinomycetes</taxon>
        <taxon>Micrococcales</taxon>
        <taxon>Microbacteriaceae</taxon>
        <taxon>Agromyces</taxon>
    </lineage>
</organism>
<evidence type="ECO:0000256" key="1">
    <source>
        <dbReference type="SAM" id="SignalP"/>
    </source>
</evidence>
<gene>
    <name evidence="2" type="ORF">BJ972_000231</name>
    <name evidence="3" type="ORF">ESP50_15005</name>
</gene>
<sequence length="167" mass="17118">MPHRSIRRAVLALAALSLASGLAACANPVALERADDGIDAACADIIVRLPDSVADLDRRETNAQGTGAWGSPTSVILRCGVEVPGPTTLPCNAVNGVDWITDDSDAPNYRFVTYGRTPATEVIINGDAVAGSTVLADLSAAVSTIPVDGGCVSYDDATPVPTPTNED</sequence>
<dbReference type="Proteomes" id="UP000292686">
    <property type="component" value="Unassembled WGS sequence"/>
</dbReference>
<reference evidence="3 4" key="1">
    <citation type="submission" date="2019-01" db="EMBL/GenBank/DDBJ databases">
        <title>Agromyces.</title>
        <authorList>
            <person name="Li J."/>
        </authorList>
    </citation>
    <scope>NUCLEOTIDE SEQUENCE [LARGE SCALE GENOMIC DNA]</scope>
    <source>
        <strain evidence="3 4">DSM 23870</strain>
    </source>
</reference>
<keyword evidence="4" id="KW-1185">Reference proteome</keyword>
<dbReference type="OrthoDB" id="4331648at2"/>
<comment type="caution">
    <text evidence="3">The sequence shown here is derived from an EMBL/GenBank/DDBJ whole genome shotgun (WGS) entry which is preliminary data.</text>
</comment>
<dbReference type="EMBL" id="SDPM01000009">
    <property type="protein sequence ID" value="RXZ85507.1"/>
    <property type="molecule type" value="Genomic_DNA"/>
</dbReference>
<protein>
    <submittedName>
        <fullName evidence="3">DUF3515 domain-containing protein</fullName>
    </submittedName>
</protein>
<feature type="chain" id="PRO_5036119089" evidence="1">
    <location>
        <begin position="27"/>
        <end position="167"/>
    </location>
</feature>
<keyword evidence="1" id="KW-0732">Signal</keyword>
<dbReference type="PROSITE" id="PS51257">
    <property type="entry name" value="PROKAR_LIPOPROTEIN"/>
    <property type="match status" value="1"/>
</dbReference>
<proteinExistence type="predicted"/>
<evidence type="ECO:0000313" key="5">
    <source>
        <dbReference type="Proteomes" id="UP000581087"/>
    </source>
</evidence>
<name>A0A4Q2M2W8_9MICO</name>
<feature type="signal peptide" evidence="1">
    <location>
        <begin position="1"/>
        <end position="26"/>
    </location>
</feature>
<evidence type="ECO:0000313" key="4">
    <source>
        <dbReference type="Proteomes" id="UP000292686"/>
    </source>
</evidence>